<keyword evidence="11" id="KW-0902">Two-component regulatory system</keyword>
<dbReference type="Pfam" id="PF00512">
    <property type="entry name" value="HisKA"/>
    <property type="match status" value="1"/>
</dbReference>
<gene>
    <name evidence="17" type="ORF">H8744_06775</name>
</gene>
<dbReference type="PANTHER" id="PTHR43711">
    <property type="entry name" value="TWO-COMPONENT HISTIDINE KINASE"/>
    <property type="match status" value="1"/>
</dbReference>
<evidence type="ECO:0000259" key="16">
    <source>
        <dbReference type="PROSITE" id="PS50113"/>
    </source>
</evidence>
<keyword evidence="18" id="KW-1185">Reference proteome</keyword>
<dbReference type="InterPro" id="IPR050736">
    <property type="entry name" value="Sensor_HK_Regulatory"/>
</dbReference>
<evidence type="ECO:0000259" key="15">
    <source>
        <dbReference type="PROSITE" id="PS50112"/>
    </source>
</evidence>
<dbReference type="Pfam" id="PF02518">
    <property type="entry name" value="HATPase_c"/>
    <property type="match status" value="1"/>
</dbReference>
<dbReference type="InterPro" id="IPR003594">
    <property type="entry name" value="HATPase_dom"/>
</dbReference>
<dbReference type="CDD" id="cd00130">
    <property type="entry name" value="PAS"/>
    <property type="match status" value="1"/>
</dbReference>
<evidence type="ECO:0000313" key="17">
    <source>
        <dbReference type="EMBL" id="MBC8592963.1"/>
    </source>
</evidence>
<dbReference type="FunFam" id="3.30.565.10:FF:000006">
    <property type="entry name" value="Sensor histidine kinase WalK"/>
    <property type="match status" value="1"/>
</dbReference>
<dbReference type="InterPro" id="IPR035965">
    <property type="entry name" value="PAS-like_dom_sf"/>
</dbReference>
<evidence type="ECO:0000256" key="3">
    <source>
        <dbReference type="ARBA" id="ARBA00012438"/>
    </source>
</evidence>
<dbReference type="SUPFAM" id="SSF47384">
    <property type="entry name" value="Homodimeric domain of signal transducing histidine kinase"/>
    <property type="match status" value="1"/>
</dbReference>
<dbReference type="PROSITE" id="PS50109">
    <property type="entry name" value="HIS_KIN"/>
    <property type="match status" value="1"/>
</dbReference>
<comment type="caution">
    <text evidence="17">The sequence shown here is derived from an EMBL/GenBank/DDBJ whole genome shotgun (WGS) entry which is preliminary data.</text>
</comment>
<keyword evidence="13" id="KW-0175">Coiled coil</keyword>
<feature type="domain" description="Histidine kinase" evidence="14">
    <location>
        <begin position="312"/>
        <end position="522"/>
    </location>
</feature>
<dbReference type="InterPro" id="IPR000700">
    <property type="entry name" value="PAS-assoc_C"/>
</dbReference>
<evidence type="ECO:0000256" key="5">
    <source>
        <dbReference type="ARBA" id="ARBA00022679"/>
    </source>
</evidence>
<proteinExistence type="predicted"/>
<keyword evidence="4" id="KW-0597">Phosphoprotein</keyword>
<evidence type="ECO:0000256" key="13">
    <source>
        <dbReference type="SAM" id="Coils"/>
    </source>
</evidence>
<dbReference type="PROSITE" id="PS50112">
    <property type="entry name" value="PAS"/>
    <property type="match status" value="2"/>
</dbReference>
<sequence length="523" mass="59449">MEHCKQKTREELLEIIVDLEKKVESLSSELSLMKAKRFRDRYGTRILDALPDMLTVFDHDANIVELASSPSTNHVEGTSSDSIVGSNVKDIVPEEAYESVRHNMDIVIETHKGSIAKHSLMLDGVLHHYENRIFPLDDNYLLCMCRDVSDQVKMQKRNTQQSNEIARLNSLMHAILNNVPVYLFVKDAGNDFRYLYWNAAAAEYSGISVEQAVGKTDAEVFPNIEETMKFRQDDLQVMKTGRLEYEERYTTKRGEVRFVKTIKTLVPSGSEHPYIIGVAWDVTDIKRTERELIAARVKAEEADKLKSSFLANMSHEIRTPLNAIVGFSKLIIESENREEQDQYAEIVEKNSGLLLNLFNDILDLSALEAGSLRLSVRSVRLRDVCNLLYHRFCNSVKPGVKLYLDEIDQELCVQGDWDRISQIWMNLLSNAVKFTSGGEIHYGFEKKEEMVQGYVSDTGIGIPAERIATIFSRFGKIDDFVQGTGLGLTLCRMLAEKMGGRIWVRSKVGKGTTFYFTLPCSLK</sequence>
<dbReference type="SUPFAM" id="SSF55785">
    <property type="entry name" value="PYP-like sensor domain (PAS domain)"/>
    <property type="match status" value="2"/>
</dbReference>
<evidence type="ECO:0000256" key="10">
    <source>
        <dbReference type="ARBA" id="ARBA00022989"/>
    </source>
</evidence>
<dbReference type="AlphaFoldDB" id="A0A926IQR4"/>
<protein>
    <recommendedName>
        <fullName evidence="3">histidine kinase</fullName>
        <ecNumber evidence="3">2.7.13.3</ecNumber>
    </recommendedName>
</protein>
<feature type="coiled-coil region" evidence="13">
    <location>
        <begin position="9"/>
        <end position="36"/>
    </location>
</feature>
<dbReference type="InterPro" id="IPR013656">
    <property type="entry name" value="PAS_4"/>
</dbReference>
<evidence type="ECO:0000256" key="1">
    <source>
        <dbReference type="ARBA" id="ARBA00000085"/>
    </source>
</evidence>
<dbReference type="PANTHER" id="PTHR43711:SF31">
    <property type="entry name" value="HISTIDINE KINASE"/>
    <property type="match status" value="1"/>
</dbReference>
<feature type="domain" description="PAS" evidence="15">
    <location>
        <begin position="39"/>
        <end position="111"/>
    </location>
</feature>
<dbReference type="EMBL" id="JACRTF010000001">
    <property type="protein sequence ID" value="MBC8592963.1"/>
    <property type="molecule type" value="Genomic_DNA"/>
</dbReference>
<dbReference type="EC" id="2.7.13.3" evidence="3"/>
<evidence type="ECO:0000256" key="6">
    <source>
        <dbReference type="ARBA" id="ARBA00022692"/>
    </source>
</evidence>
<keyword evidence="9" id="KW-0067">ATP-binding</keyword>
<dbReference type="Gene3D" id="3.30.450.20">
    <property type="entry name" value="PAS domain"/>
    <property type="match status" value="2"/>
</dbReference>
<dbReference type="InterPro" id="IPR000014">
    <property type="entry name" value="PAS"/>
</dbReference>
<dbReference type="NCBIfam" id="TIGR00229">
    <property type="entry name" value="sensory_box"/>
    <property type="match status" value="2"/>
</dbReference>
<dbReference type="GO" id="GO:0000155">
    <property type="term" value="F:phosphorelay sensor kinase activity"/>
    <property type="evidence" value="ECO:0007669"/>
    <property type="project" value="InterPro"/>
</dbReference>
<keyword evidence="7" id="KW-0547">Nucleotide-binding</keyword>
<keyword evidence="5" id="KW-0808">Transferase</keyword>
<dbReference type="SUPFAM" id="SSF55874">
    <property type="entry name" value="ATPase domain of HSP90 chaperone/DNA topoisomerase II/histidine kinase"/>
    <property type="match status" value="1"/>
</dbReference>
<dbReference type="CDD" id="cd00082">
    <property type="entry name" value="HisKA"/>
    <property type="match status" value="1"/>
</dbReference>
<keyword evidence="10" id="KW-1133">Transmembrane helix</keyword>
<dbReference type="Gene3D" id="3.30.565.10">
    <property type="entry name" value="Histidine kinase-like ATPase, C-terminal domain"/>
    <property type="match status" value="1"/>
</dbReference>
<comment type="catalytic activity">
    <reaction evidence="1">
        <text>ATP + protein L-histidine = ADP + protein N-phospho-L-histidine.</text>
        <dbReference type="EC" id="2.7.13.3"/>
    </reaction>
</comment>
<dbReference type="SMART" id="SM00388">
    <property type="entry name" value="HisKA"/>
    <property type="match status" value="1"/>
</dbReference>
<organism evidence="17 18">
    <name type="scientific">Jilunia laotingensis</name>
    <dbReference type="NCBI Taxonomy" id="2763675"/>
    <lineage>
        <taxon>Bacteria</taxon>
        <taxon>Pseudomonadati</taxon>
        <taxon>Bacteroidota</taxon>
        <taxon>Bacteroidia</taxon>
        <taxon>Bacteroidales</taxon>
        <taxon>Bacteroidaceae</taxon>
        <taxon>Jilunia</taxon>
    </lineage>
</organism>
<feature type="domain" description="PAC" evidence="16">
    <location>
        <begin position="243"/>
        <end position="294"/>
    </location>
</feature>
<evidence type="ECO:0000259" key="14">
    <source>
        <dbReference type="PROSITE" id="PS50109"/>
    </source>
</evidence>
<evidence type="ECO:0000256" key="4">
    <source>
        <dbReference type="ARBA" id="ARBA00022553"/>
    </source>
</evidence>
<dbReference type="InterPro" id="IPR036890">
    <property type="entry name" value="HATPase_C_sf"/>
</dbReference>
<dbReference type="Proteomes" id="UP000651085">
    <property type="component" value="Unassembled WGS sequence"/>
</dbReference>
<evidence type="ECO:0000313" key="18">
    <source>
        <dbReference type="Proteomes" id="UP000651085"/>
    </source>
</evidence>
<dbReference type="PRINTS" id="PR00344">
    <property type="entry name" value="BCTRLSENSOR"/>
</dbReference>
<dbReference type="InterPro" id="IPR004358">
    <property type="entry name" value="Sig_transdc_His_kin-like_C"/>
</dbReference>
<comment type="subcellular location">
    <subcellularLocation>
        <location evidence="2">Membrane</location>
    </subcellularLocation>
</comment>
<name>A0A926IQR4_9BACT</name>
<dbReference type="RefSeq" id="WP_262434125.1">
    <property type="nucleotide sequence ID" value="NZ_JACRTF010000001.1"/>
</dbReference>
<reference evidence="17" key="1">
    <citation type="submission" date="2020-08" db="EMBL/GenBank/DDBJ databases">
        <title>Genome public.</title>
        <authorList>
            <person name="Liu C."/>
            <person name="Sun Q."/>
        </authorList>
    </citation>
    <scope>NUCLEOTIDE SEQUENCE</scope>
    <source>
        <strain evidence="17">N12</strain>
    </source>
</reference>
<keyword evidence="12" id="KW-0472">Membrane</keyword>
<evidence type="ECO:0000256" key="11">
    <source>
        <dbReference type="ARBA" id="ARBA00023012"/>
    </source>
</evidence>
<dbReference type="SMART" id="SM00387">
    <property type="entry name" value="HATPase_c"/>
    <property type="match status" value="1"/>
</dbReference>
<dbReference type="SMART" id="SM00091">
    <property type="entry name" value="PAS"/>
    <property type="match status" value="2"/>
</dbReference>
<evidence type="ECO:0000256" key="2">
    <source>
        <dbReference type="ARBA" id="ARBA00004370"/>
    </source>
</evidence>
<dbReference type="InterPro" id="IPR036097">
    <property type="entry name" value="HisK_dim/P_sf"/>
</dbReference>
<accession>A0A926IQR4</accession>
<dbReference type="Gene3D" id="1.10.287.130">
    <property type="match status" value="1"/>
</dbReference>
<evidence type="ECO:0000256" key="9">
    <source>
        <dbReference type="ARBA" id="ARBA00022840"/>
    </source>
</evidence>
<dbReference type="InterPro" id="IPR005467">
    <property type="entry name" value="His_kinase_dom"/>
</dbReference>
<dbReference type="GO" id="GO:0016020">
    <property type="term" value="C:membrane"/>
    <property type="evidence" value="ECO:0007669"/>
    <property type="project" value="UniProtKB-SubCell"/>
</dbReference>
<evidence type="ECO:0000256" key="7">
    <source>
        <dbReference type="ARBA" id="ARBA00022741"/>
    </source>
</evidence>
<evidence type="ECO:0000256" key="8">
    <source>
        <dbReference type="ARBA" id="ARBA00022777"/>
    </source>
</evidence>
<dbReference type="InterPro" id="IPR003661">
    <property type="entry name" value="HisK_dim/P_dom"/>
</dbReference>
<keyword evidence="6" id="KW-0812">Transmembrane</keyword>
<keyword evidence="8" id="KW-0418">Kinase</keyword>
<feature type="domain" description="PAS" evidence="15">
    <location>
        <begin position="168"/>
        <end position="216"/>
    </location>
</feature>
<evidence type="ECO:0000256" key="12">
    <source>
        <dbReference type="ARBA" id="ARBA00023136"/>
    </source>
</evidence>
<dbReference type="FunFam" id="1.10.287.130:FF:000004">
    <property type="entry name" value="Ethylene receptor 1"/>
    <property type="match status" value="1"/>
</dbReference>
<dbReference type="Pfam" id="PF08448">
    <property type="entry name" value="PAS_4"/>
    <property type="match status" value="2"/>
</dbReference>
<dbReference type="PROSITE" id="PS50113">
    <property type="entry name" value="PAC"/>
    <property type="match status" value="1"/>
</dbReference>
<dbReference type="GO" id="GO:0005524">
    <property type="term" value="F:ATP binding"/>
    <property type="evidence" value="ECO:0007669"/>
    <property type="project" value="UniProtKB-KW"/>
</dbReference>